<dbReference type="Gene3D" id="3.30.2010.10">
    <property type="entry name" value="Metalloproteases ('zincins'), catalytic domain"/>
    <property type="match status" value="1"/>
</dbReference>
<evidence type="ECO:0000313" key="10">
    <source>
        <dbReference type="Proteomes" id="UP001595462"/>
    </source>
</evidence>
<dbReference type="RefSeq" id="WP_380691261.1">
    <property type="nucleotide sequence ID" value="NZ_JBHRSS010000008.1"/>
</dbReference>
<keyword evidence="3" id="KW-0479">Metal-binding</keyword>
<sequence length="497" mass="54145">MITRALVFRSLFAALACLVSVSTFAAANDYQLPTIGQPADAYLSPAEEDKLGRQVVSQLLSHNLIIEDVELREYLNAVGARLAQHTSHAADAFHFYVIDSGQINAFALPGGYIGVNAGLITETDNESELAGVMGHEMAHVTQRHIARQIEATSGMGWATAAAVIVAAIAGGGDPDAISAAVAAGVSNLGQQQTNYTRAHEFEADRVGIRTMATSGFNPDAMASFFEKLQKRSQLYGTQLPEILLSHPVSNTRMAEAEARARDYPSPKIDESAAYPLMKERARVLANRQLSDLSRYYQQRRGATDKPTPALDYGYALVLTQLGQNDAAIALLAPLATAAPDQLAYKLALANAYSQSGKTGDARNMLLSIQKQFPHSAAAKLDYARLLIQSDEPKAARQFLLGEHALIDQSSDAQQMLAQAASQDKNLGEAYYRQARYFQLRGAYPQAINQLRAALQTAQLNAFDKARLRALLQQMVQSCHAAWSPQECRRQVEDDTRY</sequence>
<evidence type="ECO:0000256" key="4">
    <source>
        <dbReference type="ARBA" id="ARBA00022801"/>
    </source>
</evidence>
<dbReference type="CDD" id="cd07333">
    <property type="entry name" value="M48C_bepA_like"/>
    <property type="match status" value="1"/>
</dbReference>
<feature type="domain" description="Peptidase M48" evidence="8">
    <location>
        <begin position="73"/>
        <end position="259"/>
    </location>
</feature>
<comment type="cofactor">
    <cofactor evidence="1">
        <name>Zn(2+)</name>
        <dbReference type="ChEBI" id="CHEBI:29105"/>
    </cofactor>
</comment>
<evidence type="ECO:0000313" key="9">
    <source>
        <dbReference type="EMBL" id="MFC3105727.1"/>
    </source>
</evidence>
<dbReference type="EC" id="3.4.24.-" evidence="9"/>
<keyword evidence="10" id="KW-1185">Reference proteome</keyword>
<gene>
    <name evidence="9" type="ORF">ACFOSU_17795</name>
</gene>
<evidence type="ECO:0000256" key="3">
    <source>
        <dbReference type="ARBA" id="ARBA00022723"/>
    </source>
</evidence>
<evidence type="ECO:0000256" key="5">
    <source>
        <dbReference type="ARBA" id="ARBA00022833"/>
    </source>
</evidence>
<keyword evidence="5" id="KW-0862">Zinc</keyword>
<dbReference type="Gene3D" id="1.25.40.10">
    <property type="entry name" value="Tetratricopeptide repeat domain"/>
    <property type="match status" value="1"/>
</dbReference>
<dbReference type="InterPro" id="IPR051156">
    <property type="entry name" value="Mito/Outer_Membr_Metalloprot"/>
</dbReference>
<evidence type="ECO:0000259" key="8">
    <source>
        <dbReference type="Pfam" id="PF01435"/>
    </source>
</evidence>
<comment type="caution">
    <text evidence="9">The sequence shown here is derived from an EMBL/GenBank/DDBJ whole genome shotgun (WGS) entry which is preliminary data.</text>
</comment>
<accession>A0ABV7ESG9</accession>
<proteinExistence type="predicted"/>
<organism evidence="9 10">
    <name type="scientific">Salinisphaera aquimarina</name>
    <dbReference type="NCBI Taxonomy" id="2094031"/>
    <lineage>
        <taxon>Bacteria</taxon>
        <taxon>Pseudomonadati</taxon>
        <taxon>Pseudomonadota</taxon>
        <taxon>Gammaproteobacteria</taxon>
        <taxon>Salinisphaerales</taxon>
        <taxon>Salinisphaeraceae</taxon>
        <taxon>Salinisphaera</taxon>
    </lineage>
</organism>
<dbReference type="PANTHER" id="PTHR22726">
    <property type="entry name" value="METALLOENDOPEPTIDASE OMA1"/>
    <property type="match status" value="1"/>
</dbReference>
<feature type="signal peptide" evidence="7">
    <location>
        <begin position="1"/>
        <end position="25"/>
    </location>
</feature>
<keyword evidence="7" id="KW-0732">Signal</keyword>
<evidence type="ECO:0000256" key="1">
    <source>
        <dbReference type="ARBA" id="ARBA00001947"/>
    </source>
</evidence>
<evidence type="ECO:0000256" key="6">
    <source>
        <dbReference type="ARBA" id="ARBA00023049"/>
    </source>
</evidence>
<keyword evidence="6 9" id="KW-0482">Metalloprotease</keyword>
<protein>
    <submittedName>
        <fullName evidence="9">M48 family metalloprotease</fullName>
        <ecNumber evidence="9">3.4.24.-</ecNumber>
    </submittedName>
</protein>
<dbReference type="PANTHER" id="PTHR22726:SF1">
    <property type="entry name" value="METALLOENDOPEPTIDASE OMA1, MITOCHONDRIAL"/>
    <property type="match status" value="1"/>
</dbReference>
<feature type="chain" id="PRO_5045887760" evidence="7">
    <location>
        <begin position="26"/>
        <end position="497"/>
    </location>
</feature>
<dbReference type="InterPro" id="IPR001915">
    <property type="entry name" value="Peptidase_M48"/>
</dbReference>
<dbReference type="Pfam" id="PF01435">
    <property type="entry name" value="Peptidase_M48"/>
    <property type="match status" value="1"/>
</dbReference>
<dbReference type="Pfam" id="PF14559">
    <property type="entry name" value="TPR_19"/>
    <property type="match status" value="1"/>
</dbReference>
<evidence type="ECO:0000256" key="2">
    <source>
        <dbReference type="ARBA" id="ARBA00022670"/>
    </source>
</evidence>
<dbReference type="InterPro" id="IPR011990">
    <property type="entry name" value="TPR-like_helical_dom_sf"/>
</dbReference>
<reference evidence="10" key="1">
    <citation type="journal article" date="2019" name="Int. J. Syst. Evol. Microbiol.">
        <title>The Global Catalogue of Microorganisms (GCM) 10K type strain sequencing project: providing services to taxonomists for standard genome sequencing and annotation.</title>
        <authorList>
            <consortium name="The Broad Institute Genomics Platform"/>
            <consortium name="The Broad Institute Genome Sequencing Center for Infectious Disease"/>
            <person name="Wu L."/>
            <person name="Ma J."/>
        </authorList>
    </citation>
    <scope>NUCLEOTIDE SEQUENCE [LARGE SCALE GENOMIC DNA]</scope>
    <source>
        <strain evidence="10">KCTC 52640</strain>
    </source>
</reference>
<dbReference type="GO" id="GO:0008237">
    <property type="term" value="F:metallopeptidase activity"/>
    <property type="evidence" value="ECO:0007669"/>
    <property type="project" value="UniProtKB-KW"/>
</dbReference>
<keyword evidence="2" id="KW-0645">Protease</keyword>
<name>A0ABV7ESG9_9GAMM</name>
<keyword evidence="4 9" id="KW-0378">Hydrolase</keyword>
<dbReference type="Proteomes" id="UP001595462">
    <property type="component" value="Unassembled WGS sequence"/>
</dbReference>
<evidence type="ECO:0000256" key="7">
    <source>
        <dbReference type="SAM" id="SignalP"/>
    </source>
</evidence>
<dbReference type="SUPFAM" id="SSF48452">
    <property type="entry name" value="TPR-like"/>
    <property type="match status" value="1"/>
</dbReference>
<dbReference type="EMBL" id="JBHRSS010000008">
    <property type="protein sequence ID" value="MFC3105727.1"/>
    <property type="molecule type" value="Genomic_DNA"/>
</dbReference>